<dbReference type="AlphaFoldDB" id="A0A8E1VUB2"/>
<name>A0A8E1VUB2_9PSEU</name>
<comment type="caution">
    <text evidence="1">The sequence shown here is derived from an EMBL/GenBank/DDBJ whole genome shotgun (WGS) entry which is preliminary data.</text>
</comment>
<dbReference type="EMBL" id="JACJHR010000004">
    <property type="protein sequence ID" value="MBB2498446.1"/>
    <property type="molecule type" value="Genomic_DNA"/>
</dbReference>
<accession>A0A8E1VUB2</accession>
<evidence type="ECO:0000313" key="1">
    <source>
        <dbReference type="EMBL" id="MBB2498446.1"/>
    </source>
</evidence>
<sequence>MIVAQPKDDSERALMRDSDFASAFWSRLWIGVQLTILRERGEGDLVEATFQRLRRHQRSHFLPGLDKLGIDRTLPAAVVAARYHYLSNMLGGMAMEYVEESPRKVWIRYLPPAYTWPGNALFAVPPSVQRTMFKAWHPFNGESLGNPRLGFVVTKLYQEGGPCDEGYFQEYDHDLAPEERIQFRPVLSSPEFDPGKAPALDPSRWPLPRIAKAKRKWSREMFEDVIRCTLEMYNVDRTAALLAHTCRLFAIQYFGEIRDHVGVTGAEAADFAKIFARLGELTGEKISVSKESPGLVRVQRTTGLFGAAVPAAVYEALFEFVKTSARIHNARMTVGLASVMCTGGEHREEWLIEDAPGEER</sequence>
<gene>
    <name evidence="1" type="ORF">H5411_04760</name>
</gene>
<evidence type="ECO:0000313" key="2">
    <source>
        <dbReference type="Proteomes" id="UP000550260"/>
    </source>
</evidence>
<dbReference type="RefSeq" id="WP_134662670.1">
    <property type="nucleotide sequence ID" value="NZ_JACJHR010000004.1"/>
</dbReference>
<proteinExistence type="predicted"/>
<organism evidence="1 2">
    <name type="scientific">Amycolatopsis echigonensis</name>
    <dbReference type="NCBI Taxonomy" id="2576905"/>
    <lineage>
        <taxon>Bacteria</taxon>
        <taxon>Bacillati</taxon>
        <taxon>Actinomycetota</taxon>
        <taxon>Actinomycetes</taxon>
        <taxon>Pseudonocardiales</taxon>
        <taxon>Pseudonocardiaceae</taxon>
        <taxon>Amycolatopsis</taxon>
    </lineage>
</organism>
<reference evidence="1 2" key="1">
    <citation type="submission" date="2020-08" db="EMBL/GenBank/DDBJ databases">
        <title>Amycolatopsis echigonensis JCM 21831.</title>
        <authorList>
            <person name="Tedsree N."/>
            <person name="Kuncharoen N."/>
            <person name="Likhitwitayawuid K."/>
            <person name="Tanasupawat S."/>
        </authorList>
    </citation>
    <scope>NUCLEOTIDE SEQUENCE [LARGE SCALE GENOMIC DNA]</scope>
    <source>
        <strain evidence="1 2">JCM 21831</strain>
    </source>
</reference>
<protein>
    <submittedName>
        <fullName evidence="1">Uncharacterized protein</fullName>
    </submittedName>
</protein>
<dbReference type="Proteomes" id="UP000550260">
    <property type="component" value="Unassembled WGS sequence"/>
</dbReference>